<dbReference type="Pfam" id="PF00153">
    <property type="entry name" value="Mito_carr"/>
    <property type="match status" value="1"/>
</dbReference>
<evidence type="ECO:0000256" key="5">
    <source>
        <dbReference type="ARBA" id="ARBA00022737"/>
    </source>
</evidence>
<name>A0A1Y3AXM4_EURMA</name>
<evidence type="ECO:0000256" key="1">
    <source>
        <dbReference type="ARBA" id="ARBA00004141"/>
    </source>
</evidence>
<organism evidence="10 11">
    <name type="scientific">Euroglyphus maynei</name>
    <name type="common">Mayne's house dust mite</name>
    <dbReference type="NCBI Taxonomy" id="6958"/>
    <lineage>
        <taxon>Eukaryota</taxon>
        <taxon>Metazoa</taxon>
        <taxon>Ecdysozoa</taxon>
        <taxon>Arthropoda</taxon>
        <taxon>Chelicerata</taxon>
        <taxon>Arachnida</taxon>
        <taxon>Acari</taxon>
        <taxon>Acariformes</taxon>
        <taxon>Sarcoptiformes</taxon>
        <taxon>Astigmata</taxon>
        <taxon>Psoroptidia</taxon>
        <taxon>Analgoidea</taxon>
        <taxon>Pyroglyphidae</taxon>
        <taxon>Pyroglyphinae</taxon>
        <taxon>Euroglyphus</taxon>
    </lineage>
</organism>
<evidence type="ECO:0000256" key="9">
    <source>
        <dbReference type="RuleBase" id="RU000488"/>
    </source>
</evidence>
<dbReference type="InterPro" id="IPR050391">
    <property type="entry name" value="Mito_Metabolite_Transporter"/>
</dbReference>
<evidence type="ECO:0000256" key="4">
    <source>
        <dbReference type="ARBA" id="ARBA00022692"/>
    </source>
</evidence>
<evidence type="ECO:0000313" key="10">
    <source>
        <dbReference type="EMBL" id="OTF72544.1"/>
    </source>
</evidence>
<evidence type="ECO:0000256" key="2">
    <source>
        <dbReference type="ARBA" id="ARBA00006375"/>
    </source>
</evidence>
<comment type="caution">
    <text evidence="10">The sequence shown here is derived from an EMBL/GenBank/DDBJ whole genome shotgun (WGS) entry which is preliminary data.</text>
</comment>
<dbReference type="OrthoDB" id="448427at2759"/>
<dbReference type="SUPFAM" id="SSF103506">
    <property type="entry name" value="Mitochondrial carrier"/>
    <property type="match status" value="1"/>
</dbReference>
<dbReference type="AlphaFoldDB" id="A0A1Y3AXM4"/>
<dbReference type="Proteomes" id="UP000194236">
    <property type="component" value="Unassembled WGS sequence"/>
</dbReference>
<evidence type="ECO:0000256" key="7">
    <source>
        <dbReference type="ARBA" id="ARBA00023136"/>
    </source>
</evidence>
<evidence type="ECO:0000256" key="8">
    <source>
        <dbReference type="PROSITE-ProRule" id="PRU00282"/>
    </source>
</evidence>
<feature type="repeat" description="Solcar" evidence="8">
    <location>
        <begin position="33"/>
        <end position="119"/>
    </location>
</feature>
<keyword evidence="5" id="KW-0677">Repeat</keyword>
<dbReference type="PROSITE" id="PS50920">
    <property type="entry name" value="SOLCAR"/>
    <property type="match status" value="1"/>
</dbReference>
<dbReference type="PANTHER" id="PTHR45618">
    <property type="entry name" value="MITOCHONDRIAL DICARBOXYLATE CARRIER-RELATED"/>
    <property type="match status" value="1"/>
</dbReference>
<keyword evidence="6" id="KW-1133">Transmembrane helix</keyword>
<dbReference type="Gene3D" id="1.50.40.10">
    <property type="entry name" value="Mitochondrial carrier domain"/>
    <property type="match status" value="1"/>
</dbReference>
<protein>
    <submittedName>
        <fullName evidence="10">Uncharacterized protein</fullName>
    </submittedName>
</protein>
<evidence type="ECO:0000256" key="6">
    <source>
        <dbReference type="ARBA" id="ARBA00022989"/>
    </source>
</evidence>
<comment type="similarity">
    <text evidence="2 9">Belongs to the mitochondrial carrier (TC 2.A.29) family.</text>
</comment>
<dbReference type="GO" id="GO:0016020">
    <property type="term" value="C:membrane"/>
    <property type="evidence" value="ECO:0007669"/>
    <property type="project" value="UniProtKB-SubCell"/>
</dbReference>
<reference evidence="10 11" key="1">
    <citation type="submission" date="2017-03" db="EMBL/GenBank/DDBJ databases">
        <title>Genome Survey of Euroglyphus maynei.</title>
        <authorList>
            <person name="Arlian L.G."/>
            <person name="Morgan M.S."/>
            <person name="Rider S.D."/>
        </authorList>
    </citation>
    <scope>NUCLEOTIDE SEQUENCE [LARGE SCALE GENOMIC DNA]</scope>
    <source>
        <strain evidence="10">Arlian Lab</strain>
        <tissue evidence="10">Whole body</tissue>
    </source>
</reference>
<keyword evidence="7 8" id="KW-0472">Membrane</keyword>
<keyword evidence="11" id="KW-1185">Reference proteome</keyword>
<sequence length="125" mass="14258">MVMSRSILVTIGQLAMYDQFKYWFVTKASMANDKMQTHIISSTFASITCTILTQPLDVLKTRIMNQSETCSGQTIKKQVMDLYRSSGLRGFYKGFVPAFIRVGPHTILVFVIYEQLRIQFGVNLC</sequence>
<accession>A0A1Y3AXM4</accession>
<evidence type="ECO:0000256" key="3">
    <source>
        <dbReference type="ARBA" id="ARBA00022448"/>
    </source>
</evidence>
<comment type="subcellular location">
    <subcellularLocation>
        <location evidence="1">Membrane</location>
        <topology evidence="1">Multi-pass membrane protein</topology>
    </subcellularLocation>
</comment>
<evidence type="ECO:0000313" key="11">
    <source>
        <dbReference type="Proteomes" id="UP000194236"/>
    </source>
</evidence>
<dbReference type="InterPro" id="IPR023395">
    <property type="entry name" value="MCP_dom_sf"/>
</dbReference>
<keyword evidence="3 9" id="KW-0813">Transport</keyword>
<dbReference type="EMBL" id="MUJZ01055699">
    <property type="protein sequence ID" value="OTF72544.1"/>
    <property type="molecule type" value="Genomic_DNA"/>
</dbReference>
<dbReference type="InterPro" id="IPR018108">
    <property type="entry name" value="MCP_transmembrane"/>
</dbReference>
<gene>
    <name evidence="10" type="ORF">BLA29_013524</name>
</gene>
<proteinExistence type="inferred from homology"/>
<keyword evidence="4 8" id="KW-0812">Transmembrane</keyword>